<keyword evidence="2 3" id="KW-0732">Signal</keyword>
<dbReference type="InterPro" id="IPR051010">
    <property type="entry name" value="BCAA_transport"/>
</dbReference>
<evidence type="ECO:0000256" key="2">
    <source>
        <dbReference type="ARBA" id="ARBA00022729"/>
    </source>
</evidence>
<evidence type="ECO:0000256" key="1">
    <source>
        <dbReference type="ARBA" id="ARBA00010062"/>
    </source>
</evidence>
<dbReference type="Proteomes" id="UP000218054">
    <property type="component" value="Unassembled WGS sequence"/>
</dbReference>
<dbReference type="InterPro" id="IPR028082">
    <property type="entry name" value="Peripla_BP_I"/>
</dbReference>
<dbReference type="RefSeq" id="WP_095538530.1">
    <property type="nucleotide sequence ID" value="NZ_NSJB01000001.1"/>
</dbReference>
<evidence type="ECO:0000313" key="6">
    <source>
        <dbReference type="Proteomes" id="UP000218054"/>
    </source>
</evidence>
<dbReference type="InterPro" id="IPR028081">
    <property type="entry name" value="Leu-bd"/>
</dbReference>
<name>A0A2A2AI39_9BURK</name>
<dbReference type="Pfam" id="PF13458">
    <property type="entry name" value="Peripla_BP_6"/>
    <property type="match status" value="1"/>
</dbReference>
<evidence type="ECO:0000313" key="5">
    <source>
        <dbReference type="EMBL" id="PAT38250.1"/>
    </source>
</evidence>
<comment type="caution">
    <text evidence="5">The sequence shown here is derived from an EMBL/GenBank/DDBJ whole genome shotgun (WGS) entry which is preliminary data.</text>
</comment>
<feature type="signal peptide" evidence="3">
    <location>
        <begin position="1"/>
        <end position="31"/>
    </location>
</feature>
<dbReference type="SUPFAM" id="SSF53822">
    <property type="entry name" value="Periplasmic binding protein-like I"/>
    <property type="match status" value="1"/>
</dbReference>
<accession>A0A2A2AI39</accession>
<dbReference type="CDD" id="cd06329">
    <property type="entry name" value="PBP1_SBP-like"/>
    <property type="match status" value="1"/>
</dbReference>
<evidence type="ECO:0000259" key="4">
    <source>
        <dbReference type="Pfam" id="PF13458"/>
    </source>
</evidence>
<reference evidence="5 6" key="1">
    <citation type="submission" date="2017-08" db="EMBL/GenBank/DDBJ databases">
        <title>WGS of Clinical strains of the CDC Group NO-1 linked to zoonotic infections in humans.</title>
        <authorList>
            <person name="Bernier A.-M."/>
            <person name="Bernard K."/>
        </authorList>
    </citation>
    <scope>NUCLEOTIDE SEQUENCE [LARGE SCALE GENOMIC DNA]</scope>
    <source>
        <strain evidence="5 6">NML00-0135</strain>
    </source>
</reference>
<organism evidence="5 6">
    <name type="scientific">Vandammella animalimorsus</name>
    <dbReference type="NCBI Taxonomy" id="2029117"/>
    <lineage>
        <taxon>Bacteria</taxon>
        <taxon>Pseudomonadati</taxon>
        <taxon>Pseudomonadota</taxon>
        <taxon>Betaproteobacteria</taxon>
        <taxon>Burkholderiales</taxon>
        <taxon>Comamonadaceae</taxon>
        <taxon>Vandammella</taxon>
    </lineage>
</organism>
<proteinExistence type="inferred from homology"/>
<comment type="similarity">
    <text evidence="1">Belongs to the leucine-binding protein family.</text>
</comment>
<sequence>MSLQRPNAFWHAVLAATTTLCALGAAGSAQAQQGETVKIAWIDPLSGLMASIGSNQLKSFQYVSDYFNTQSKNNPAGVKFEVQGFDNKLSPQETASLVRSAIDQGFRYIVQGNGSGNSLAIMEALERHNARNPGKEVVFINHSGVDPEMTNEKCSYWHFRLDADTTMKMRALAQFIGQQGEVKKVYLINQNYGHGQQVTRYARQYLKEYAPDVQIVGEDFHPLAQVRDFAPYIAKIRQSGADAVISGNWGSDLSLLVKAANDAGLKDVKFFVYYGTASGSPTAFGAAAEGKVYEVFYSHMNLPGEIGEITRGFKDKFKEDMYTTSVYNGLAMLSHAMHKAGSTDPLKVAAAMEGLEFPGAHGTLTMRKDDHQLQQGLFITRWSKASDAMPYSQENTGLAFQPVQYFEPAQASTPTTCQMKRPS</sequence>
<dbReference type="PANTHER" id="PTHR30483">
    <property type="entry name" value="LEUCINE-SPECIFIC-BINDING PROTEIN"/>
    <property type="match status" value="1"/>
</dbReference>
<protein>
    <submittedName>
        <fullName evidence="5">Branched-chain amino acid ABC transporter substrate-binding protein</fullName>
    </submittedName>
</protein>
<feature type="domain" description="Leucine-binding protein" evidence="4">
    <location>
        <begin position="36"/>
        <end position="384"/>
    </location>
</feature>
<feature type="chain" id="PRO_5012155000" evidence="3">
    <location>
        <begin position="32"/>
        <end position="423"/>
    </location>
</feature>
<gene>
    <name evidence="5" type="ORF">CK625_01745</name>
</gene>
<evidence type="ECO:0000256" key="3">
    <source>
        <dbReference type="SAM" id="SignalP"/>
    </source>
</evidence>
<dbReference type="EMBL" id="NSJB01000001">
    <property type="protein sequence ID" value="PAT38250.1"/>
    <property type="molecule type" value="Genomic_DNA"/>
</dbReference>
<dbReference type="Gene3D" id="3.40.50.2300">
    <property type="match status" value="2"/>
</dbReference>
<dbReference type="AlphaFoldDB" id="A0A2A2AI39"/>
<keyword evidence="6" id="KW-1185">Reference proteome</keyword>